<dbReference type="GO" id="GO:0008654">
    <property type="term" value="P:phospholipid biosynthetic process"/>
    <property type="evidence" value="ECO:0007669"/>
    <property type="project" value="InterPro"/>
</dbReference>
<evidence type="ECO:0008006" key="3">
    <source>
        <dbReference type="Google" id="ProtNLM"/>
    </source>
</evidence>
<accession>X0X199</accession>
<dbReference type="InterPro" id="IPR043130">
    <property type="entry name" value="CDP-OH_PTrfase_TM_dom"/>
</dbReference>
<keyword evidence="1" id="KW-0472">Membrane</keyword>
<dbReference type="Gene3D" id="1.20.120.1760">
    <property type="match status" value="1"/>
</dbReference>
<feature type="transmembrane region" description="Helical" evidence="1">
    <location>
        <begin position="6"/>
        <end position="26"/>
    </location>
</feature>
<dbReference type="InterPro" id="IPR000462">
    <property type="entry name" value="CDP-OH_P_trans"/>
</dbReference>
<dbReference type="EMBL" id="BARS01046391">
    <property type="protein sequence ID" value="GAG29217.1"/>
    <property type="molecule type" value="Genomic_DNA"/>
</dbReference>
<name>X0X199_9ZZZZ</name>
<protein>
    <recommendedName>
        <fullName evidence="3">Phosphatidylcholine synthase</fullName>
    </recommendedName>
</protein>
<organism evidence="2">
    <name type="scientific">marine sediment metagenome</name>
    <dbReference type="NCBI Taxonomy" id="412755"/>
    <lineage>
        <taxon>unclassified sequences</taxon>
        <taxon>metagenomes</taxon>
        <taxon>ecological metagenomes</taxon>
    </lineage>
</organism>
<reference evidence="2" key="1">
    <citation type="journal article" date="2014" name="Front. Microbiol.">
        <title>High frequency of phylogenetically diverse reductive dehalogenase-homologous genes in deep subseafloor sedimentary metagenomes.</title>
        <authorList>
            <person name="Kawai M."/>
            <person name="Futagami T."/>
            <person name="Toyoda A."/>
            <person name="Takaki Y."/>
            <person name="Nishi S."/>
            <person name="Hori S."/>
            <person name="Arai W."/>
            <person name="Tsubouchi T."/>
            <person name="Morono Y."/>
            <person name="Uchiyama I."/>
            <person name="Ito T."/>
            <person name="Fujiyama A."/>
            <person name="Inagaki F."/>
            <person name="Takami H."/>
        </authorList>
    </citation>
    <scope>NUCLEOTIDE SEQUENCE</scope>
    <source>
        <strain evidence="2">Expedition CK06-06</strain>
    </source>
</reference>
<comment type="caution">
    <text evidence="2">The sequence shown here is derived from an EMBL/GenBank/DDBJ whole genome shotgun (WGS) entry which is preliminary data.</text>
</comment>
<keyword evidence="1" id="KW-0812">Transmembrane</keyword>
<feature type="non-terminal residue" evidence="2">
    <location>
        <position position="123"/>
    </location>
</feature>
<sequence length="123" mass="13278">MPVRTMFGFAVHILTALGAVCGLLALHHAVDHEWKQVFLWLGVAAIIDAVDGPLARKVQVEQSLPRFSGARLDLVVDYFNYCVVPAFIVCESGLAGEGFGLFAGSVILLSSLFHFADSNSKTK</sequence>
<dbReference type="Pfam" id="PF01066">
    <property type="entry name" value="CDP-OH_P_transf"/>
    <property type="match status" value="1"/>
</dbReference>
<gene>
    <name evidence="2" type="ORF">S01H1_69839</name>
</gene>
<evidence type="ECO:0000256" key="1">
    <source>
        <dbReference type="SAM" id="Phobius"/>
    </source>
</evidence>
<dbReference type="GO" id="GO:0016020">
    <property type="term" value="C:membrane"/>
    <property type="evidence" value="ECO:0007669"/>
    <property type="project" value="InterPro"/>
</dbReference>
<keyword evidence="1" id="KW-1133">Transmembrane helix</keyword>
<dbReference type="GO" id="GO:0016780">
    <property type="term" value="F:phosphotransferase activity, for other substituted phosphate groups"/>
    <property type="evidence" value="ECO:0007669"/>
    <property type="project" value="InterPro"/>
</dbReference>
<dbReference type="AlphaFoldDB" id="X0X199"/>
<proteinExistence type="predicted"/>
<evidence type="ECO:0000313" key="2">
    <source>
        <dbReference type="EMBL" id="GAG29217.1"/>
    </source>
</evidence>
<feature type="transmembrane region" description="Helical" evidence="1">
    <location>
        <begin position="99"/>
        <end position="116"/>
    </location>
</feature>